<proteinExistence type="predicted"/>
<evidence type="ECO:0000313" key="2">
    <source>
        <dbReference type="EMBL" id="NBG66063.1"/>
    </source>
</evidence>
<dbReference type="Proteomes" id="UP000470771">
    <property type="component" value="Unassembled WGS sequence"/>
</dbReference>
<sequence length="505" mass="58254">MKTLFVVLFSFISTITIAQKKEKIQILNADDFIYSEKSNKDVQKLVGNVKLKHQDALMFCDSAYVYKLSNQMEAFGNVRIKQGDTLSLTGNYLKYDGNAKIADVRKNVVLNRPDISLTTDKLILDRTTNIAYYLNGANIISKTDNNKLFSRKGYYYINQDVFFFKDSVVLRNEKYTMKSDTMKYWTTTEEVFFFGPTEIISEDNYIYCENGYYNTINERSKFFKNAYLISSKQKLMGDTLTYDRIKGYGEARGQISIIDTAENITVKGGLAKFYEQSDSAEVTKNALLVQPFEEDTLFMHAKLFRVFPNKDGKRVMQAFYQVNLFKKDLQGSCDSIAYSFTDSTLKMFYEPILWSDQNQITGTIVNINMKDGKIDELFIPEDAFITSEVDTTRYNQIKGKQLTGTFVENKLKKVFIEGNGQTIYYGQDENNKFIGVNRAESSDLLIGLKENEIETITFVNDPDATLYPLNELKPDELLLGGFNWKIEFRPLKMSDVFIWKRGELR</sequence>
<gene>
    <name evidence="2" type="ORF">GQN54_08020</name>
</gene>
<dbReference type="InterPro" id="IPR005653">
    <property type="entry name" value="OstA-like_N"/>
</dbReference>
<feature type="domain" description="Organic solvent tolerance-like N-terminal" evidence="1">
    <location>
        <begin position="21"/>
        <end position="180"/>
    </location>
</feature>
<dbReference type="EMBL" id="WWNE01000006">
    <property type="protein sequence ID" value="NBG66063.1"/>
    <property type="molecule type" value="Genomic_DNA"/>
</dbReference>
<evidence type="ECO:0000259" key="1">
    <source>
        <dbReference type="Pfam" id="PF13100"/>
    </source>
</evidence>
<dbReference type="RefSeq" id="WP_160633008.1">
    <property type="nucleotide sequence ID" value="NZ_WWNE01000006.1"/>
</dbReference>
<organism evidence="2 3">
    <name type="scientific">Acidiluteibacter ferrifornacis</name>
    <dbReference type="NCBI Taxonomy" id="2692424"/>
    <lineage>
        <taxon>Bacteria</taxon>
        <taxon>Pseudomonadati</taxon>
        <taxon>Bacteroidota</taxon>
        <taxon>Flavobacteriia</taxon>
        <taxon>Flavobacteriales</taxon>
        <taxon>Cryomorphaceae</taxon>
        <taxon>Acidiluteibacter</taxon>
    </lineage>
</organism>
<reference evidence="2 3" key="1">
    <citation type="submission" date="2019-12" db="EMBL/GenBank/DDBJ databases">
        <authorList>
            <person name="Zhao J."/>
        </authorList>
    </citation>
    <scope>NUCLEOTIDE SEQUENCE [LARGE SCALE GENOMIC DNA]</scope>
    <source>
        <strain evidence="2 3">S-15</strain>
    </source>
</reference>
<dbReference type="AlphaFoldDB" id="A0A6N9NJG6"/>
<dbReference type="Gene3D" id="2.60.450.10">
    <property type="entry name" value="Lipopolysaccharide (LPS) transport protein A like domain"/>
    <property type="match status" value="3"/>
</dbReference>
<evidence type="ECO:0000313" key="3">
    <source>
        <dbReference type="Proteomes" id="UP000470771"/>
    </source>
</evidence>
<keyword evidence="3" id="KW-1185">Reference proteome</keyword>
<dbReference type="Pfam" id="PF13100">
    <property type="entry name" value="OstA_2"/>
    <property type="match status" value="1"/>
</dbReference>
<accession>A0A6N9NJG6</accession>
<name>A0A6N9NJG6_9FLAO</name>
<comment type="caution">
    <text evidence="2">The sequence shown here is derived from an EMBL/GenBank/DDBJ whole genome shotgun (WGS) entry which is preliminary data.</text>
</comment>
<protein>
    <submittedName>
        <fullName evidence="2">Organic solvent tolerance protein OstA</fullName>
    </submittedName>
</protein>